<dbReference type="PANTHER" id="PTHR48106">
    <property type="entry name" value="QUINONE OXIDOREDUCTASE PIG3-RELATED"/>
    <property type="match status" value="1"/>
</dbReference>
<dbReference type="Pfam" id="PF08240">
    <property type="entry name" value="ADH_N"/>
    <property type="match status" value="1"/>
</dbReference>
<dbReference type="RefSeq" id="WP_069848816.1">
    <property type="nucleotide sequence ID" value="NZ_CP014859.1"/>
</dbReference>
<keyword evidence="5" id="KW-1185">Reference proteome</keyword>
<dbReference type="SMART" id="SM00829">
    <property type="entry name" value="PKS_ER"/>
    <property type="match status" value="1"/>
</dbReference>
<dbReference type="Gene3D" id="3.40.50.720">
    <property type="entry name" value="NAD(P)-binding Rossmann-like Domain"/>
    <property type="match status" value="1"/>
</dbReference>
<evidence type="ECO:0000256" key="2">
    <source>
        <dbReference type="ARBA" id="ARBA00023002"/>
    </source>
</evidence>
<sequence>MRAIEVAAPGGPEAMVSVELADPTPGPGEVVVASVAAGVNFIDTYQRSGVYPVSYPFVPGQEGAGRVIEVGDGVTDFAVGDRVAWGHGARGYAEKVVVATGNLVALPDSIEERTAAALMLQGLTAHYLAVSTHPITAGETVLIHAAAGGLGLLLTQLAAARGARVIATVSTAEKEALAREAGAAEVVRYTEVDFVPAVRELTEGVGVDVVYDSVGKDTFDGGLQVLRRRGLMVLLGGSSGQVPPFDLQRLNSSGGLFVTRPSLAHYLAEPGELAWRAGELFEAVASGTLSVRIGGEYPLAEAAAAHSALESRATTGKLLLVP</sequence>
<proteinExistence type="predicted"/>
<dbReference type="AlphaFoldDB" id="A0AAC9HPP3"/>
<dbReference type="CDD" id="cd05286">
    <property type="entry name" value="QOR2"/>
    <property type="match status" value="1"/>
</dbReference>
<dbReference type="Gene3D" id="3.90.180.10">
    <property type="entry name" value="Medium-chain alcohol dehydrogenases, catalytic domain"/>
    <property type="match status" value="1"/>
</dbReference>
<dbReference type="PANTHER" id="PTHR48106:SF13">
    <property type="entry name" value="QUINONE OXIDOREDUCTASE-RELATED"/>
    <property type="match status" value="1"/>
</dbReference>
<dbReference type="InterPro" id="IPR011032">
    <property type="entry name" value="GroES-like_sf"/>
</dbReference>
<evidence type="ECO:0000256" key="1">
    <source>
        <dbReference type="ARBA" id="ARBA00022857"/>
    </source>
</evidence>
<dbReference type="Proteomes" id="UP000095210">
    <property type="component" value="Chromosome"/>
</dbReference>
<protein>
    <submittedName>
        <fullName evidence="4">Zn-dependent oxidoreductase, NADPH:quinone reductase</fullName>
        <ecNumber evidence="4">1.6.5.5</ecNumber>
    </submittedName>
</protein>
<evidence type="ECO:0000259" key="3">
    <source>
        <dbReference type="SMART" id="SM00829"/>
    </source>
</evidence>
<dbReference type="InterPro" id="IPR036291">
    <property type="entry name" value="NAD(P)-bd_dom_sf"/>
</dbReference>
<dbReference type="FunFam" id="3.40.50.720:FF:000053">
    <property type="entry name" value="Quinone oxidoreductase 1"/>
    <property type="match status" value="1"/>
</dbReference>
<dbReference type="GO" id="GO:0003960">
    <property type="term" value="F:quinone reductase (NADPH) activity"/>
    <property type="evidence" value="ECO:0007669"/>
    <property type="project" value="UniProtKB-EC"/>
</dbReference>
<dbReference type="GO" id="GO:0070402">
    <property type="term" value="F:NADPH binding"/>
    <property type="evidence" value="ECO:0007669"/>
    <property type="project" value="TreeGrafter"/>
</dbReference>
<evidence type="ECO:0000313" key="4">
    <source>
        <dbReference type="EMBL" id="AOS63160.1"/>
    </source>
</evidence>
<dbReference type="InterPro" id="IPR047618">
    <property type="entry name" value="QOR-like"/>
</dbReference>
<organism evidence="4 5">
    <name type="scientific">Actinoalloteichus hymeniacidonis</name>
    <dbReference type="NCBI Taxonomy" id="340345"/>
    <lineage>
        <taxon>Bacteria</taxon>
        <taxon>Bacillati</taxon>
        <taxon>Actinomycetota</taxon>
        <taxon>Actinomycetes</taxon>
        <taxon>Pseudonocardiales</taxon>
        <taxon>Pseudonocardiaceae</taxon>
        <taxon>Actinoalloteichus</taxon>
    </lineage>
</organism>
<dbReference type="SUPFAM" id="SSF50129">
    <property type="entry name" value="GroES-like"/>
    <property type="match status" value="1"/>
</dbReference>
<dbReference type="KEGG" id="ahm:TL08_11730"/>
<dbReference type="SUPFAM" id="SSF51735">
    <property type="entry name" value="NAD(P)-binding Rossmann-fold domains"/>
    <property type="match status" value="1"/>
</dbReference>
<dbReference type="InterPro" id="IPR020843">
    <property type="entry name" value="ER"/>
</dbReference>
<keyword evidence="2 4" id="KW-0560">Oxidoreductase</keyword>
<dbReference type="EMBL" id="CP014859">
    <property type="protein sequence ID" value="AOS63160.1"/>
    <property type="molecule type" value="Genomic_DNA"/>
</dbReference>
<feature type="domain" description="Enoyl reductase (ER)" evidence="3">
    <location>
        <begin position="10"/>
        <end position="320"/>
    </location>
</feature>
<reference evidence="5" key="1">
    <citation type="submission" date="2016-03" db="EMBL/GenBank/DDBJ databases">
        <title>Complete genome sequence of the type strain Actinoalloteichus hymeniacidonis DSM 45092.</title>
        <authorList>
            <person name="Schaffert L."/>
            <person name="Albersmeier A."/>
            <person name="Winkler A."/>
            <person name="Kalinowski J."/>
            <person name="Zotchev S."/>
            <person name="Ruckert C."/>
        </authorList>
    </citation>
    <scope>NUCLEOTIDE SEQUENCE [LARGE SCALE GENOMIC DNA]</scope>
    <source>
        <strain evidence="5">HPA177(T) (DSM 45092(T))</strain>
    </source>
</reference>
<name>A0AAC9HPP3_9PSEU</name>
<evidence type="ECO:0000313" key="5">
    <source>
        <dbReference type="Proteomes" id="UP000095210"/>
    </source>
</evidence>
<gene>
    <name evidence="4" type="ORF">TL08_11730</name>
</gene>
<dbReference type="GO" id="GO:0005829">
    <property type="term" value="C:cytosol"/>
    <property type="evidence" value="ECO:0007669"/>
    <property type="project" value="TreeGrafter"/>
</dbReference>
<dbReference type="InterPro" id="IPR013149">
    <property type="entry name" value="ADH-like_C"/>
</dbReference>
<keyword evidence="1" id="KW-0521">NADP</keyword>
<accession>A0AAC9HPP3</accession>
<dbReference type="EC" id="1.6.5.5" evidence="4"/>
<dbReference type="Pfam" id="PF00107">
    <property type="entry name" value="ADH_zinc_N"/>
    <property type="match status" value="1"/>
</dbReference>
<dbReference type="GO" id="GO:0035925">
    <property type="term" value="F:mRNA 3'-UTR AU-rich region binding"/>
    <property type="evidence" value="ECO:0007669"/>
    <property type="project" value="TreeGrafter"/>
</dbReference>
<dbReference type="InterPro" id="IPR013154">
    <property type="entry name" value="ADH-like_N"/>
</dbReference>